<evidence type="ECO:0000256" key="3">
    <source>
        <dbReference type="ARBA" id="ARBA00022679"/>
    </source>
</evidence>
<dbReference type="PATRIC" id="fig|398512.5.peg.1143"/>
<dbReference type="PANTHER" id="PTHR44942:SF4">
    <property type="entry name" value="METHYLTRANSFERASE TYPE 11 DOMAIN-CONTAINING PROTEIN"/>
    <property type="match status" value="1"/>
</dbReference>
<dbReference type="eggNOG" id="COG0500">
    <property type="taxonomic scope" value="Bacteria"/>
</dbReference>
<dbReference type="InterPro" id="IPR013216">
    <property type="entry name" value="Methyltransf_11"/>
</dbReference>
<proteinExistence type="inferred from homology"/>
<dbReference type="GO" id="GO:0032259">
    <property type="term" value="P:methylation"/>
    <property type="evidence" value="ECO:0007669"/>
    <property type="project" value="UniProtKB-KW"/>
</dbReference>
<evidence type="ECO:0000313" key="6">
    <source>
        <dbReference type="Proteomes" id="UP000036923"/>
    </source>
</evidence>
<evidence type="ECO:0000256" key="1">
    <source>
        <dbReference type="ARBA" id="ARBA00008361"/>
    </source>
</evidence>
<protein>
    <submittedName>
        <fullName evidence="5">Methyltransferase type 11</fullName>
    </submittedName>
</protein>
<dbReference type="AlphaFoldDB" id="A0A0L6JJB8"/>
<dbReference type="RefSeq" id="WP_036940533.1">
    <property type="nucleotide sequence ID" value="NZ_JQKC01000013.1"/>
</dbReference>
<dbReference type="PANTHER" id="PTHR44942">
    <property type="entry name" value="METHYLTRANSF_11 DOMAIN-CONTAINING PROTEIN"/>
    <property type="match status" value="1"/>
</dbReference>
<sequence length="251" mass="28375">MNSKDKFTNKVTDYIKYRPSYPKELIDYIEIEAGLADDSIVADVGAGTGIFTMLLANKVGKVYAVEPNFNMRTACIQYCSDLNNFAAVDGSAEDTNLSDKSVDYVTVAQAFHWFDRQKTKVEFQRILKPHGKAILIWNSRVPESELIKENDELCRSLCPEFSGFSGGSGFSPLLYSDFFKDGYCEYREFDNNRLLTLESYIGSSLSASYAPSERDENYKSFIDGLTSLFHKYSNNSVLILPNRTRCYVGKV</sequence>
<gene>
    <name evidence="5" type="ORF">Bccel_1104</name>
</gene>
<name>A0A0L6JJB8_9FIRM</name>
<reference evidence="6" key="1">
    <citation type="submission" date="2015-07" db="EMBL/GenBank/DDBJ databases">
        <title>Near-Complete Genome Sequence of the Cellulolytic Bacterium Bacteroides (Pseudobacteroides) cellulosolvens ATCC 35603.</title>
        <authorList>
            <person name="Dassa B."/>
            <person name="Utturkar S.M."/>
            <person name="Klingeman D.M."/>
            <person name="Hurt R.A."/>
            <person name="Keller M."/>
            <person name="Xu J."/>
            <person name="Reddy Y.H.K."/>
            <person name="Borovok I."/>
            <person name="Grinberg I.R."/>
            <person name="Lamed R."/>
            <person name="Zhivin O."/>
            <person name="Bayer E.A."/>
            <person name="Brown S.D."/>
        </authorList>
    </citation>
    <scope>NUCLEOTIDE SEQUENCE [LARGE SCALE GENOMIC DNA]</scope>
    <source>
        <strain evidence="6">DSM 2933</strain>
    </source>
</reference>
<keyword evidence="3 5" id="KW-0808">Transferase</keyword>
<evidence type="ECO:0000313" key="5">
    <source>
        <dbReference type="EMBL" id="KNY25844.1"/>
    </source>
</evidence>
<dbReference type="Gene3D" id="3.40.50.150">
    <property type="entry name" value="Vaccinia Virus protein VP39"/>
    <property type="match status" value="1"/>
</dbReference>
<dbReference type="CDD" id="cd02440">
    <property type="entry name" value="AdoMet_MTases"/>
    <property type="match status" value="1"/>
</dbReference>
<feature type="domain" description="Methyltransferase type 11" evidence="4">
    <location>
        <begin position="43"/>
        <end position="134"/>
    </location>
</feature>
<accession>A0A0L6JJB8</accession>
<keyword evidence="6" id="KW-1185">Reference proteome</keyword>
<dbReference type="OrthoDB" id="9797252at2"/>
<dbReference type="InterPro" id="IPR051052">
    <property type="entry name" value="Diverse_substrate_MTase"/>
</dbReference>
<keyword evidence="2 5" id="KW-0489">Methyltransferase</keyword>
<dbReference type="STRING" id="398512.Bccel_1104"/>
<evidence type="ECO:0000259" key="4">
    <source>
        <dbReference type="Pfam" id="PF08241"/>
    </source>
</evidence>
<evidence type="ECO:0000256" key="2">
    <source>
        <dbReference type="ARBA" id="ARBA00022603"/>
    </source>
</evidence>
<dbReference type="EMBL" id="LGTC01000001">
    <property type="protein sequence ID" value="KNY25844.1"/>
    <property type="molecule type" value="Genomic_DNA"/>
</dbReference>
<dbReference type="SUPFAM" id="SSF53335">
    <property type="entry name" value="S-adenosyl-L-methionine-dependent methyltransferases"/>
    <property type="match status" value="1"/>
</dbReference>
<dbReference type="Proteomes" id="UP000036923">
    <property type="component" value="Unassembled WGS sequence"/>
</dbReference>
<comment type="caution">
    <text evidence="5">The sequence shown here is derived from an EMBL/GenBank/DDBJ whole genome shotgun (WGS) entry which is preliminary data.</text>
</comment>
<dbReference type="InterPro" id="IPR029063">
    <property type="entry name" value="SAM-dependent_MTases_sf"/>
</dbReference>
<organism evidence="5 6">
    <name type="scientific">Pseudobacteroides cellulosolvens ATCC 35603 = DSM 2933</name>
    <dbReference type="NCBI Taxonomy" id="398512"/>
    <lineage>
        <taxon>Bacteria</taxon>
        <taxon>Bacillati</taxon>
        <taxon>Bacillota</taxon>
        <taxon>Clostridia</taxon>
        <taxon>Eubacteriales</taxon>
        <taxon>Oscillospiraceae</taxon>
        <taxon>Pseudobacteroides</taxon>
    </lineage>
</organism>
<comment type="similarity">
    <text evidence="1">Belongs to the methyltransferase superfamily.</text>
</comment>
<dbReference type="Pfam" id="PF08241">
    <property type="entry name" value="Methyltransf_11"/>
    <property type="match status" value="1"/>
</dbReference>
<dbReference type="GO" id="GO:0008757">
    <property type="term" value="F:S-adenosylmethionine-dependent methyltransferase activity"/>
    <property type="evidence" value="ECO:0007669"/>
    <property type="project" value="InterPro"/>
</dbReference>